<accession>A0A838Y1N6</accession>
<sequence>MTHEQPDDTRRKRDALGTPRKVADRTRRAASVDTTAAQARYIQGRIREIVRDYPGLEQRYGDARRIIRAFRRPSFYEVSQKCNLWCEGCYYFEDAARKSASAEMSETAWSTFFAGERERGVSMAYLVGAEPALYPERLKAASRNIRFGKIGTNGTIRIPDEVRFRIGVSVWGNETDDAVLRGGSVLRKAMRNYAGDPRAIMLFTLSPWNLDDINDVVQASEDHGLKVTFSMFSPTKTYLEKLDKGAPADSSYFRLGPTRTRPVFSDDDLKKASESIRSAMQRFPGTVLFAEEYCDLITKPGPLYEMDPESGLAENCGSRIREPLRYFDASGTARQVKCCTPDVDCTHCRLYSGGWSTLFRPTEKHLAGASSFEGWLRMIETVGQIFLFPYPFEAS</sequence>
<dbReference type="AlphaFoldDB" id="A0A838Y1N6"/>
<keyword evidence="3" id="KW-1185">Reference proteome</keyword>
<reference evidence="2 3" key="2">
    <citation type="submission" date="2020-08" db="EMBL/GenBank/DDBJ databases">
        <title>Stappia taiwanensis sp. nov., isolated from a coastal thermal spring.</title>
        <authorList>
            <person name="Kampfer P."/>
        </authorList>
    </citation>
    <scope>NUCLEOTIDE SEQUENCE [LARGE SCALE GENOMIC DNA]</scope>
    <source>
        <strain evidence="2 3">DSM 23284</strain>
    </source>
</reference>
<dbReference type="RefSeq" id="WP_181761321.1">
    <property type="nucleotide sequence ID" value="NZ_BMCR01000001.1"/>
</dbReference>
<evidence type="ECO:0008006" key="4">
    <source>
        <dbReference type="Google" id="ProtNLM"/>
    </source>
</evidence>
<feature type="region of interest" description="Disordered" evidence="1">
    <location>
        <begin position="1"/>
        <end position="31"/>
    </location>
</feature>
<proteinExistence type="predicted"/>
<dbReference type="InterPro" id="IPR058240">
    <property type="entry name" value="rSAM_sf"/>
</dbReference>
<reference evidence="2 3" key="1">
    <citation type="submission" date="2020-07" db="EMBL/GenBank/DDBJ databases">
        <authorList>
            <person name="Li M."/>
        </authorList>
    </citation>
    <scope>NUCLEOTIDE SEQUENCE [LARGE SCALE GENOMIC DNA]</scope>
    <source>
        <strain evidence="2 3">DSM 23284</strain>
    </source>
</reference>
<dbReference type="Gene3D" id="3.20.20.70">
    <property type="entry name" value="Aldolase class I"/>
    <property type="match status" value="1"/>
</dbReference>
<evidence type="ECO:0000313" key="3">
    <source>
        <dbReference type="Proteomes" id="UP000559404"/>
    </source>
</evidence>
<gene>
    <name evidence="2" type="ORF">H1W37_15795</name>
</gene>
<name>A0A838Y1N6_9HYPH</name>
<organism evidence="2 3">
    <name type="scientific">Stappia taiwanensis</name>
    <dbReference type="NCBI Taxonomy" id="992267"/>
    <lineage>
        <taxon>Bacteria</taxon>
        <taxon>Pseudomonadati</taxon>
        <taxon>Pseudomonadota</taxon>
        <taxon>Alphaproteobacteria</taxon>
        <taxon>Hyphomicrobiales</taxon>
        <taxon>Stappiaceae</taxon>
        <taxon>Stappia</taxon>
    </lineage>
</organism>
<evidence type="ECO:0000313" key="2">
    <source>
        <dbReference type="EMBL" id="MBA4613124.1"/>
    </source>
</evidence>
<feature type="compositionally biased region" description="Basic and acidic residues" evidence="1">
    <location>
        <begin position="1"/>
        <end position="27"/>
    </location>
</feature>
<dbReference type="Proteomes" id="UP000559404">
    <property type="component" value="Unassembled WGS sequence"/>
</dbReference>
<dbReference type="SUPFAM" id="SSF102114">
    <property type="entry name" value="Radical SAM enzymes"/>
    <property type="match status" value="1"/>
</dbReference>
<dbReference type="EMBL" id="JACEON010000016">
    <property type="protein sequence ID" value="MBA4613124.1"/>
    <property type="molecule type" value="Genomic_DNA"/>
</dbReference>
<protein>
    <recommendedName>
        <fullName evidence="4">Radical SAM protein</fullName>
    </recommendedName>
</protein>
<comment type="caution">
    <text evidence="2">The sequence shown here is derived from an EMBL/GenBank/DDBJ whole genome shotgun (WGS) entry which is preliminary data.</text>
</comment>
<dbReference type="InterPro" id="IPR013785">
    <property type="entry name" value="Aldolase_TIM"/>
</dbReference>
<evidence type="ECO:0000256" key="1">
    <source>
        <dbReference type="SAM" id="MobiDB-lite"/>
    </source>
</evidence>